<dbReference type="Proteomes" id="UP000197717">
    <property type="component" value="Chromosome"/>
</dbReference>
<protein>
    <submittedName>
        <fullName evidence="1">Uncharacterized protein</fullName>
    </submittedName>
</protein>
<name>A0ABM6LTB6_9GAMM</name>
<proteinExistence type="predicted"/>
<accession>A0ABM6LTB6</accession>
<organism evidence="1 2">
    <name type="scientific">Idiomarina piscisalsi</name>
    <dbReference type="NCBI Taxonomy" id="1096243"/>
    <lineage>
        <taxon>Bacteria</taxon>
        <taxon>Pseudomonadati</taxon>
        <taxon>Pseudomonadota</taxon>
        <taxon>Gammaproteobacteria</taxon>
        <taxon>Alteromonadales</taxon>
        <taxon>Idiomarinaceae</taxon>
        <taxon>Idiomarina</taxon>
    </lineage>
</organism>
<evidence type="ECO:0000313" key="2">
    <source>
        <dbReference type="Proteomes" id="UP000197717"/>
    </source>
</evidence>
<gene>
    <name evidence="1" type="ORF">CEW91_06840</name>
</gene>
<reference evidence="1 2" key="1">
    <citation type="submission" date="2017-06" db="EMBL/GenBank/DDBJ databases">
        <title>Complete genome sequence of Idiomarina piscisalsi strain 10PY1A isolated from soil of Soudi Arabia.</title>
        <authorList>
            <person name="Kim M.-C."/>
            <person name="Jung B.K."/>
            <person name="Budiyanto F."/>
            <person name="Nzila A."/>
            <person name="Shin J.-H."/>
        </authorList>
    </citation>
    <scope>NUCLEOTIDE SEQUENCE [LARGE SCALE GENOMIC DNA]</scope>
    <source>
        <strain evidence="1 2">10PY1A</strain>
    </source>
</reference>
<dbReference type="EMBL" id="CP022133">
    <property type="protein sequence ID" value="ASG65871.1"/>
    <property type="molecule type" value="Genomic_DNA"/>
</dbReference>
<evidence type="ECO:0000313" key="1">
    <source>
        <dbReference type="EMBL" id="ASG65871.1"/>
    </source>
</evidence>
<keyword evidence="2" id="KW-1185">Reference proteome</keyword>
<sequence>MALHRYHLTEISKYEHYKLAFARLNIAQSFDERAIDQIISSLTVDAFNVKSGASNNGSVQSPLPGYPTSDLSALLVGKLLDNAKASGSTVNKPNQQGK</sequence>